<feature type="transmembrane region" description="Helical" evidence="1">
    <location>
        <begin position="113"/>
        <end position="137"/>
    </location>
</feature>
<dbReference type="Proteomes" id="UP000193247">
    <property type="component" value="Unassembled WGS sequence"/>
</dbReference>
<keyword evidence="3" id="KW-1185">Reference proteome</keyword>
<keyword evidence="1" id="KW-0812">Transmembrane</keyword>
<evidence type="ECO:0008006" key="4">
    <source>
        <dbReference type="Google" id="ProtNLM"/>
    </source>
</evidence>
<sequence>MIVKPGANEVSNALAAATYIPFPWKVLEPLLQAWYELFVAYLDAINMILNAFVQAINDLLNLQFGAFLMEMVRIVLVEVIMVIWSFVIIPVLAFFSVSLIAFTVVVWIVENVIGGALLTGPLLGALGAAVVPGVAGLA</sequence>
<organism evidence="2 3">
    <name type="scientific">Mycobacterium decipiens</name>
    <dbReference type="NCBI Taxonomy" id="1430326"/>
    <lineage>
        <taxon>Bacteria</taxon>
        <taxon>Bacillati</taxon>
        <taxon>Actinomycetota</taxon>
        <taxon>Actinomycetes</taxon>
        <taxon>Mycobacteriales</taxon>
        <taxon>Mycobacteriaceae</taxon>
        <taxon>Mycobacterium</taxon>
    </lineage>
</organism>
<accession>A0A1X2LFL4</accession>
<evidence type="ECO:0000313" key="2">
    <source>
        <dbReference type="EMBL" id="OSC32793.1"/>
    </source>
</evidence>
<gene>
    <name evidence="2" type="ORF">B8W66_23785</name>
</gene>
<feature type="non-terminal residue" evidence="2">
    <location>
        <position position="138"/>
    </location>
</feature>
<feature type="transmembrane region" description="Helical" evidence="1">
    <location>
        <begin position="74"/>
        <end position="107"/>
    </location>
</feature>
<proteinExistence type="predicted"/>
<keyword evidence="1" id="KW-1133">Transmembrane helix</keyword>
<comment type="caution">
    <text evidence="2">The sequence shown here is derived from an EMBL/GenBank/DDBJ whole genome shotgun (WGS) entry which is preliminary data.</text>
</comment>
<evidence type="ECO:0000313" key="3">
    <source>
        <dbReference type="Proteomes" id="UP000193247"/>
    </source>
</evidence>
<feature type="transmembrane region" description="Helical" evidence="1">
    <location>
        <begin position="33"/>
        <end position="53"/>
    </location>
</feature>
<protein>
    <recommendedName>
        <fullName evidence="4">PPE family protein</fullName>
    </recommendedName>
</protein>
<dbReference type="AlphaFoldDB" id="A0A1X2LFL4"/>
<name>A0A1X2LFL4_9MYCO</name>
<dbReference type="EMBL" id="NCXP01000122">
    <property type="protein sequence ID" value="OSC32793.1"/>
    <property type="molecule type" value="Genomic_DNA"/>
</dbReference>
<keyword evidence="1" id="KW-0472">Membrane</keyword>
<evidence type="ECO:0000256" key="1">
    <source>
        <dbReference type="SAM" id="Phobius"/>
    </source>
</evidence>
<reference evidence="2 3" key="1">
    <citation type="submission" date="2017-04" db="EMBL/GenBank/DDBJ databases">
        <title>The new phylogeny of genus Mycobacterium.</title>
        <authorList>
            <person name="Tortoli E."/>
            <person name="Trovato A."/>
            <person name="Cirillo D.M."/>
        </authorList>
    </citation>
    <scope>NUCLEOTIDE SEQUENCE [LARGE SCALE GENOMIC DNA]</scope>
    <source>
        <strain evidence="2 3">TBL 1200985</strain>
    </source>
</reference>